<accession>A0A4Y2I2J6</accession>
<gene>
    <name evidence="1" type="ORF">AVEN_159948_1</name>
</gene>
<dbReference type="EMBL" id="BGPR01002338">
    <property type="protein sequence ID" value="GBM71828.1"/>
    <property type="molecule type" value="Genomic_DNA"/>
</dbReference>
<dbReference type="AlphaFoldDB" id="A0A4Y2I2J6"/>
<name>A0A4Y2I2J6_ARAVE</name>
<sequence>MSSVGTIEPIKKSHNDSRNGDVLVVLCLVLEPSSRSKRVIMTLGTETCWWCYVYCRNHRPHTYRECDYAQPWSKSLRNDMAEKHEKEEECYWFYPFAALSTNMIQKLVGQYVL</sequence>
<keyword evidence="2" id="KW-1185">Reference proteome</keyword>
<evidence type="ECO:0000313" key="1">
    <source>
        <dbReference type="EMBL" id="GBM71828.1"/>
    </source>
</evidence>
<reference evidence="1 2" key="1">
    <citation type="journal article" date="2019" name="Sci. Rep.">
        <title>Orb-weaving spider Araneus ventricosus genome elucidates the spidroin gene catalogue.</title>
        <authorList>
            <person name="Kono N."/>
            <person name="Nakamura H."/>
            <person name="Ohtoshi R."/>
            <person name="Moran D.A.P."/>
            <person name="Shinohara A."/>
            <person name="Yoshida Y."/>
            <person name="Fujiwara M."/>
            <person name="Mori M."/>
            <person name="Tomita M."/>
            <person name="Arakawa K."/>
        </authorList>
    </citation>
    <scope>NUCLEOTIDE SEQUENCE [LARGE SCALE GENOMIC DNA]</scope>
</reference>
<evidence type="ECO:0000313" key="2">
    <source>
        <dbReference type="Proteomes" id="UP000499080"/>
    </source>
</evidence>
<comment type="caution">
    <text evidence="1">The sequence shown here is derived from an EMBL/GenBank/DDBJ whole genome shotgun (WGS) entry which is preliminary data.</text>
</comment>
<organism evidence="1 2">
    <name type="scientific">Araneus ventricosus</name>
    <name type="common">Orbweaver spider</name>
    <name type="synonym">Epeira ventricosa</name>
    <dbReference type="NCBI Taxonomy" id="182803"/>
    <lineage>
        <taxon>Eukaryota</taxon>
        <taxon>Metazoa</taxon>
        <taxon>Ecdysozoa</taxon>
        <taxon>Arthropoda</taxon>
        <taxon>Chelicerata</taxon>
        <taxon>Arachnida</taxon>
        <taxon>Araneae</taxon>
        <taxon>Araneomorphae</taxon>
        <taxon>Entelegynae</taxon>
        <taxon>Araneoidea</taxon>
        <taxon>Araneidae</taxon>
        <taxon>Araneus</taxon>
    </lineage>
</organism>
<dbReference type="Proteomes" id="UP000499080">
    <property type="component" value="Unassembled WGS sequence"/>
</dbReference>
<protein>
    <submittedName>
        <fullName evidence="1">Uncharacterized protein</fullName>
    </submittedName>
</protein>
<proteinExistence type="predicted"/>